<organism evidence="2 3">
    <name type="scientific">Solilutibacter tolerans</name>
    <dbReference type="NCBI Taxonomy" id="1604334"/>
    <lineage>
        <taxon>Bacteria</taxon>
        <taxon>Pseudomonadati</taxon>
        <taxon>Pseudomonadota</taxon>
        <taxon>Gammaproteobacteria</taxon>
        <taxon>Lysobacterales</taxon>
        <taxon>Lysobacteraceae</taxon>
        <taxon>Solilutibacter</taxon>
    </lineage>
</organism>
<keyword evidence="3" id="KW-1185">Reference proteome</keyword>
<evidence type="ECO:0000313" key="3">
    <source>
        <dbReference type="Proteomes" id="UP000241788"/>
    </source>
</evidence>
<dbReference type="AlphaFoldDB" id="A0A1N6NVK2"/>
<dbReference type="STRING" id="1604334.SAMN05421546_0394"/>
<dbReference type="Proteomes" id="UP000241788">
    <property type="component" value="Unassembled WGS sequence"/>
</dbReference>
<dbReference type="CDD" id="cd14788">
    <property type="entry name" value="GumN"/>
    <property type="match status" value="1"/>
</dbReference>
<name>A0A1N6NVK2_9GAMM</name>
<proteinExistence type="predicted"/>
<evidence type="ECO:0000256" key="1">
    <source>
        <dbReference type="SAM" id="SignalP"/>
    </source>
</evidence>
<dbReference type="EMBL" id="FTLW01000001">
    <property type="protein sequence ID" value="SIP96070.1"/>
    <property type="molecule type" value="Genomic_DNA"/>
</dbReference>
<feature type="chain" id="PRO_5012771632" evidence="1">
    <location>
        <begin position="23"/>
        <end position="348"/>
    </location>
</feature>
<dbReference type="RefSeq" id="WP_076585266.1">
    <property type="nucleotide sequence ID" value="NZ_FTLW01000001.1"/>
</dbReference>
<dbReference type="Pfam" id="PF01963">
    <property type="entry name" value="TraB_PrgY_gumN"/>
    <property type="match status" value="1"/>
</dbReference>
<gene>
    <name evidence="2" type="ORF">SAMN05421546_0394</name>
</gene>
<sequence>MFKRKASAIWVCLSLMPGWAFAQSVTPQALPANGKPTLEVVQTSEGRMLDSVEVVAGNQPGPRMWKIKKGGHVLHVLATVSPLPSGMSWDSAQVEGTIARSQEYISPPSLGITANVGWFSGMRLLPAYLRAKKNPGGVTLQQVLSPELYSRWSAAKARYLPKDKGIEKQRPMVAAEALYGAALKRTGLGGKPIVMPVIDAAVKRHQLKIVTTGIKVKIDDPKQALKDLQAGGFDDAKCLSETLDNIDQKLPDVARQANAWATGDVAALRRRPAQKGPSCFDAVMQSDFAKKRGIRDVPERMRSNWVKAAEDALSRNASTFAVLPLEYVAGQNNYLDTMRAKGYEVIAP</sequence>
<dbReference type="InterPro" id="IPR002816">
    <property type="entry name" value="TraB/PrgY/GumN_fam"/>
</dbReference>
<evidence type="ECO:0000313" key="2">
    <source>
        <dbReference type="EMBL" id="SIP96070.1"/>
    </source>
</evidence>
<accession>A0A1N6NVK2</accession>
<reference evidence="3" key="1">
    <citation type="submission" date="2017-01" db="EMBL/GenBank/DDBJ databases">
        <authorList>
            <person name="Varghese N."/>
            <person name="Submissions S."/>
        </authorList>
    </citation>
    <scope>NUCLEOTIDE SEQUENCE [LARGE SCALE GENOMIC DNA]</scope>
    <source>
        <strain evidence="3">UM1</strain>
    </source>
</reference>
<feature type="signal peptide" evidence="1">
    <location>
        <begin position="1"/>
        <end position="22"/>
    </location>
</feature>
<protein>
    <submittedName>
        <fullName evidence="2">Uncharacterized conserved protein YbaP, TraB family</fullName>
    </submittedName>
</protein>
<keyword evidence="1" id="KW-0732">Signal</keyword>